<dbReference type="InterPro" id="IPR013221">
    <property type="entry name" value="Mur_ligase_cen"/>
</dbReference>
<dbReference type="InterPro" id="IPR050061">
    <property type="entry name" value="MurCDEF_pg_biosynth"/>
</dbReference>
<evidence type="ECO:0000256" key="11">
    <source>
        <dbReference type="ARBA" id="ARBA00023306"/>
    </source>
</evidence>
<evidence type="ECO:0000256" key="3">
    <source>
        <dbReference type="ARBA" id="ARBA00012211"/>
    </source>
</evidence>
<evidence type="ECO:0000256" key="14">
    <source>
        <dbReference type="HAMAP-Rule" id="MF_00046"/>
    </source>
</evidence>
<organism evidence="18 19">
    <name type="scientific">[Eubacterium] siraeum</name>
    <dbReference type="NCBI Taxonomy" id="39492"/>
    <lineage>
        <taxon>Bacteria</taxon>
        <taxon>Bacillati</taxon>
        <taxon>Bacillota</taxon>
        <taxon>Clostridia</taxon>
        <taxon>Eubacteriales</taxon>
        <taxon>Oscillospiraceae</taxon>
        <taxon>Oscillospiraceae incertae sedis</taxon>
    </lineage>
</organism>
<evidence type="ECO:0000256" key="8">
    <source>
        <dbReference type="ARBA" id="ARBA00022840"/>
    </source>
</evidence>
<dbReference type="EC" id="6.3.2.8" evidence="3 14"/>
<evidence type="ECO:0000259" key="16">
    <source>
        <dbReference type="Pfam" id="PF02875"/>
    </source>
</evidence>
<keyword evidence="6 14" id="KW-0132">Cell division</keyword>
<feature type="domain" description="Mur ligase C-terminal" evidence="16">
    <location>
        <begin position="316"/>
        <end position="442"/>
    </location>
</feature>
<gene>
    <name evidence="14 18" type="primary">murC</name>
    <name evidence="18" type="ORF">ERS852540_00607</name>
</gene>
<dbReference type="InterPro" id="IPR004101">
    <property type="entry name" value="Mur_ligase_C"/>
</dbReference>
<dbReference type="Pfam" id="PF02875">
    <property type="entry name" value="Mur_ligase_C"/>
    <property type="match status" value="1"/>
</dbReference>
<dbReference type="PANTHER" id="PTHR43445:SF3">
    <property type="entry name" value="UDP-N-ACETYLMURAMATE--L-ALANINE LIGASE"/>
    <property type="match status" value="1"/>
</dbReference>
<comment type="pathway">
    <text evidence="2 14">Cell wall biogenesis; peptidoglycan biosynthesis.</text>
</comment>
<dbReference type="NCBIfam" id="TIGR01082">
    <property type="entry name" value="murC"/>
    <property type="match status" value="1"/>
</dbReference>
<dbReference type="InterPro" id="IPR036615">
    <property type="entry name" value="Mur_ligase_C_dom_sf"/>
</dbReference>
<dbReference type="InterPro" id="IPR036565">
    <property type="entry name" value="Mur-like_cat_sf"/>
</dbReference>
<dbReference type="EMBL" id="CZBY01000003">
    <property type="protein sequence ID" value="CUQ82992.1"/>
    <property type="molecule type" value="Genomic_DNA"/>
</dbReference>
<dbReference type="SUPFAM" id="SSF51984">
    <property type="entry name" value="MurCD N-terminal domain"/>
    <property type="match status" value="1"/>
</dbReference>
<evidence type="ECO:0000256" key="12">
    <source>
        <dbReference type="ARBA" id="ARBA00023316"/>
    </source>
</evidence>
<dbReference type="AlphaFoldDB" id="A0A174ZAF4"/>
<dbReference type="UniPathway" id="UPA00219"/>
<dbReference type="Gene3D" id="3.40.1190.10">
    <property type="entry name" value="Mur-like, catalytic domain"/>
    <property type="match status" value="1"/>
</dbReference>
<feature type="binding site" evidence="14">
    <location>
        <begin position="116"/>
        <end position="122"/>
    </location>
    <ligand>
        <name>ATP</name>
        <dbReference type="ChEBI" id="CHEBI:30616"/>
    </ligand>
</feature>
<evidence type="ECO:0000256" key="1">
    <source>
        <dbReference type="ARBA" id="ARBA00004496"/>
    </source>
</evidence>
<evidence type="ECO:0000256" key="10">
    <source>
        <dbReference type="ARBA" id="ARBA00022984"/>
    </source>
</evidence>
<comment type="similarity">
    <text evidence="14">Belongs to the MurCDEF family.</text>
</comment>
<protein>
    <recommendedName>
        <fullName evidence="3 14">UDP-N-acetylmuramate--L-alanine ligase</fullName>
        <ecNumber evidence="3 14">6.3.2.8</ecNumber>
    </recommendedName>
    <alternativeName>
        <fullName evidence="14">UDP-N-acetylmuramoyl-L-alanine synthetase</fullName>
    </alternativeName>
</protein>
<comment type="catalytic activity">
    <reaction evidence="13 14">
        <text>UDP-N-acetyl-alpha-D-muramate + L-alanine + ATP = UDP-N-acetyl-alpha-D-muramoyl-L-alanine + ADP + phosphate + H(+)</text>
        <dbReference type="Rhea" id="RHEA:23372"/>
        <dbReference type="ChEBI" id="CHEBI:15378"/>
        <dbReference type="ChEBI" id="CHEBI:30616"/>
        <dbReference type="ChEBI" id="CHEBI:43474"/>
        <dbReference type="ChEBI" id="CHEBI:57972"/>
        <dbReference type="ChEBI" id="CHEBI:70757"/>
        <dbReference type="ChEBI" id="CHEBI:83898"/>
        <dbReference type="ChEBI" id="CHEBI:456216"/>
        <dbReference type="EC" id="6.3.2.8"/>
    </reaction>
</comment>
<dbReference type="GO" id="GO:0051301">
    <property type="term" value="P:cell division"/>
    <property type="evidence" value="ECO:0007669"/>
    <property type="project" value="UniProtKB-KW"/>
</dbReference>
<feature type="domain" description="Mur ligase central" evidence="17">
    <location>
        <begin position="114"/>
        <end position="294"/>
    </location>
</feature>
<dbReference type="GO" id="GO:0008763">
    <property type="term" value="F:UDP-N-acetylmuramate-L-alanine ligase activity"/>
    <property type="evidence" value="ECO:0007669"/>
    <property type="project" value="UniProtKB-UniRule"/>
</dbReference>
<dbReference type="Pfam" id="PF08245">
    <property type="entry name" value="Mur_ligase_M"/>
    <property type="match status" value="1"/>
</dbReference>
<dbReference type="HAMAP" id="MF_00046">
    <property type="entry name" value="MurC"/>
    <property type="match status" value="1"/>
</dbReference>
<evidence type="ECO:0000256" key="2">
    <source>
        <dbReference type="ARBA" id="ARBA00004752"/>
    </source>
</evidence>
<dbReference type="GO" id="GO:0005737">
    <property type="term" value="C:cytoplasm"/>
    <property type="evidence" value="ECO:0007669"/>
    <property type="project" value="UniProtKB-SubCell"/>
</dbReference>
<dbReference type="Gene3D" id="3.90.190.20">
    <property type="entry name" value="Mur ligase, C-terminal domain"/>
    <property type="match status" value="1"/>
</dbReference>
<evidence type="ECO:0000313" key="18">
    <source>
        <dbReference type="EMBL" id="CUQ82992.1"/>
    </source>
</evidence>
<dbReference type="Pfam" id="PF01225">
    <property type="entry name" value="Mur_ligase"/>
    <property type="match status" value="1"/>
</dbReference>
<evidence type="ECO:0000256" key="5">
    <source>
        <dbReference type="ARBA" id="ARBA00022598"/>
    </source>
</evidence>
<comment type="subcellular location">
    <subcellularLocation>
        <location evidence="1 14">Cytoplasm</location>
    </subcellularLocation>
</comment>
<evidence type="ECO:0000256" key="4">
    <source>
        <dbReference type="ARBA" id="ARBA00022490"/>
    </source>
</evidence>
<feature type="domain" description="Mur ligase N-terminal catalytic" evidence="15">
    <location>
        <begin position="10"/>
        <end position="103"/>
    </location>
</feature>
<keyword evidence="9 14" id="KW-0133">Cell shape</keyword>
<dbReference type="GO" id="GO:0008360">
    <property type="term" value="P:regulation of cell shape"/>
    <property type="evidence" value="ECO:0007669"/>
    <property type="project" value="UniProtKB-KW"/>
</dbReference>
<keyword evidence="10 14" id="KW-0573">Peptidoglycan synthesis</keyword>
<evidence type="ECO:0000259" key="15">
    <source>
        <dbReference type="Pfam" id="PF01225"/>
    </source>
</evidence>
<keyword evidence="7 14" id="KW-0547">Nucleotide-binding</keyword>
<sequence length="461" mass="50681">MEDFLTGKKHVHFIGIGGSGMYPLAQILHSKGFYLTGSDNNETETLKAVRNMGIPVYMGQRAENIEGADLIVYTAAIMSDNPELIAAKASSVKTVERCELLGLVTSWYNKAVCVSGTHGKTTTSSMLTHMYLAQNIDLSTVIGGKLKAIGGSGRAGSSDVMVCEACEFSNTFLHLFPNISIILNIDADHLDFFKTMDNLRASFTKFCDNTTDILVVNGDDENTMRAVKASGFDKQIITFGKTDKNRYYPENIKRISDFQTDFDLMENGKKIERISIHVPGAHNVLNAVAACAAALATGVTPENINKGLSTFWGAGRRFERLATIGGITVVDDYAHHPAEVAATLKTAKAMQDFKRVWAVHQPFTYSRTYTLMDDFASALEIADKVVLTEIMGSREKNTYNVYSADLAAKIPGCKWFPTFEEVARYVADNAESGDMIITLGCGDVYKVAFRIEEMLKEKYGE</sequence>
<evidence type="ECO:0000256" key="9">
    <source>
        <dbReference type="ARBA" id="ARBA00022960"/>
    </source>
</evidence>
<accession>A0A174ZAF4</accession>
<dbReference type="InterPro" id="IPR005758">
    <property type="entry name" value="UDP-N-AcMur_Ala_ligase_MurC"/>
</dbReference>
<evidence type="ECO:0000256" key="7">
    <source>
        <dbReference type="ARBA" id="ARBA00022741"/>
    </source>
</evidence>
<dbReference type="Gene3D" id="3.40.50.720">
    <property type="entry name" value="NAD(P)-binding Rossmann-like Domain"/>
    <property type="match status" value="1"/>
</dbReference>
<evidence type="ECO:0000256" key="6">
    <source>
        <dbReference type="ARBA" id="ARBA00022618"/>
    </source>
</evidence>
<reference evidence="18 19" key="1">
    <citation type="submission" date="2015-09" db="EMBL/GenBank/DDBJ databases">
        <authorList>
            <consortium name="Pathogen Informatics"/>
        </authorList>
    </citation>
    <scope>NUCLEOTIDE SEQUENCE [LARGE SCALE GENOMIC DNA]</scope>
    <source>
        <strain evidence="18 19">2789STDY5834928</strain>
    </source>
</reference>
<dbReference type="SUPFAM" id="SSF53623">
    <property type="entry name" value="MurD-like peptide ligases, catalytic domain"/>
    <property type="match status" value="1"/>
</dbReference>
<dbReference type="InterPro" id="IPR000713">
    <property type="entry name" value="Mur_ligase_N"/>
</dbReference>
<evidence type="ECO:0000259" key="17">
    <source>
        <dbReference type="Pfam" id="PF08245"/>
    </source>
</evidence>
<keyword evidence="8 14" id="KW-0067">ATP-binding</keyword>
<dbReference type="GO" id="GO:0071555">
    <property type="term" value="P:cell wall organization"/>
    <property type="evidence" value="ECO:0007669"/>
    <property type="project" value="UniProtKB-KW"/>
</dbReference>
<dbReference type="SUPFAM" id="SSF53244">
    <property type="entry name" value="MurD-like peptide ligases, peptide-binding domain"/>
    <property type="match status" value="1"/>
</dbReference>
<dbReference type="STRING" id="39492.ERS852540_00607"/>
<dbReference type="Proteomes" id="UP000095662">
    <property type="component" value="Unassembled WGS sequence"/>
</dbReference>
<evidence type="ECO:0000313" key="19">
    <source>
        <dbReference type="Proteomes" id="UP000095662"/>
    </source>
</evidence>
<dbReference type="OrthoDB" id="9804126at2"/>
<dbReference type="GO" id="GO:0009252">
    <property type="term" value="P:peptidoglycan biosynthetic process"/>
    <property type="evidence" value="ECO:0007669"/>
    <property type="project" value="UniProtKB-UniRule"/>
</dbReference>
<keyword evidence="11 14" id="KW-0131">Cell cycle</keyword>
<name>A0A174ZAF4_9FIRM</name>
<keyword evidence="12 14" id="KW-0961">Cell wall biogenesis/degradation</keyword>
<dbReference type="PANTHER" id="PTHR43445">
    <property type="entry name" value="UDP-N-ACETYLMURAMATE--L-ALANINE LIGASE-RELATED"/>
    <property type="match status" value="1"/>
</dbReference>
<comment type="function">
    <text evidence="14">Cell wall formation.</text>
</comment>
<evidence type="ECO:0000256" key="13">
    <source>
        <dbReference type="ARBA" id="ARBA00047833"/>
    </source>
</evidence>
<keyword evidence="4 14" id="KW-0963">Cytoplasm</keyword>
<dbReference type="GO" id="GO:0005524">
    <property type="term" value="F:ATP binding"/>
    <property type="evidence" value="ECO:0007669"/>
    <property type="project" value="UniProtKB-UniRule"/>
</dbReference>
<proteinExistence type="inferred from homology"/>
<keyword evidence="5 14" id="KW-0436">Ligase</keyword>